<dbReference type="GO" id="GO:0003735">
    <property type="term" value="F:structural constituent of ribosome"/>
    <property type="evidence" value="ECO:0007669"/>
    <property type="project" value="InterPro"/>
</dbReference>
<evidence type="ECO:0000313" key="2">
    <source>
        <dbReference type="Proteomes" id="UP000295673"/>
    </source>
</evidence>
<evidence type="ECO:0000313" key="1">
    <source>
        <dbReference type="EMBL" id="TCL08902.1"/>
    </source>
</evidence>
<protein>
    <submittedName>
        <fullName evidence="1">Uncharacterized protein</fullName>
    </submittedName>
</protein>
<keyword evidence="2" id="KW-1185">Reference proteome</keyword>
<sequence length="151" mass="16625">MPVTIFLWFWISIFDLIRAGAHIGAMRHVLILCAALAAGPVWAEEATPTEEPDTGTSLMEEGARLFFKGLQEEMAPALEGMRGLAEQVGPKMQEFMLEMGPAMAEIVNKVEDWSSYHAPEVLPNGDIILRKKTPEEMVDPEVETGEGAIDL</sequence>
<dbReference type="EMBL" id="SMGR01000001">
    <property type="protein sequence ID" value="TCL08902.1"/>
    <property type="molecule type" value="Genomic_DNA"/>
</dbReference>
<comment type="caution">
    <text evidence="1">The sequence shown here is derived from an EMBL/GenBank/DDBJ whole genome shotgun (WGS) entry which is preliminary data.</text>
</comment>
<dbReference type="AlphaFoldDB" id="A0A4R1NV17"/>
<dbReference type="GO" id="GO:0005840">
    <property type="term" value="C:ribosome"/>
    <property type="evidence" value="ECO:0007669"/>
    <property type="project" value="InterPro"/>
</dbReference>
<dbReference type="GO" id="GO:0006412">
    <property type="term" value="P:translation"/>
    <property type="evidence" value="ECO:0007669"/>
    <property type="project" value="InterPro"/>
</dbReference>
<dbReference type="Proteomes" id="UP000295673">
    <property type="component" value="Unassembled WGS sequence"/>
</dbReference>
<proteinExistence type="predicted"/>
<gene>
    <name evidence="1" type="ORF">BXY66_0943</name>
</gene>
<dbReference type="PROSITE" id="PS00962">
    <property type="entry name" value="RIBOSOMAL_S2_1"/>
    <property type="match status" value="1"/>
</dbReference>
<reference evidence="1 2" key="1">
    <citation type="submission" date="2019-03" db="EMBL/GenBank/DDBJ databases">
        <title>Genomic Encyclopedia of Archaeal and Bacterial Type Strains, Phase II (KMG-II): from individual species to whole genera.</title>
        <authorList>
            <person name="Goeker M."/>
        </authorList>
    </citation>
    <scope>NUCLEOTIDE SEQUENCE [LARGE SCALE GENOMIC DNA]</scope>
    <source>
        <strain evidence="1 2">DSM 26433</strain>
    </source>
</reference>
<accession>A0A4R1NV17</accession>
<name>A0A4R1NV17_9RHOB</name>
<organism evidence="1 2">
    <name type="scientific">Shimia isoporae</name>
    <dbReference type="NCBI Taxonomy" id="647720"/>
    <lineage>
        <taxon>Bacteria</taxon>
        <taxon>Pseudomonadati</taxon>
        <taxon>Pseudomonadota</taxon>
        <taxon>Alphaproteobacteria</taxon>
        <taxon>Rhodobacterales</taxon>
        <taxon>Roseobacteraceae</taxon>
    </lineage>
</organism>
<dbReference type="InterPro" id="IPR018130">
    <property type="entry name" value="Ribosomal_uS2_CS"/>
</dbReference>